<dbReference type="Ensembl" id="ENSSFOT00015060962.1">
    <property type="protein sequence ID" value="ENSSFOP00015048883.1"/>
    <property type="gene ID" value="ENSSFOG00015026442.1"/>
</dbReference>
<feature type="transmembrane region" description="Helical" evidence="10">
    <location>
        <begin position="40"/>
        <end position="60"/>
    </location>
</feature>
<dbReference type="Gene3D" id="4.10.81.10">
    <property type="entry name" value="Cytochrome c oxidase, subunit 8"/>
    <property type="match status" value="1"/>
</dbReference>
<evidence type="ECO:0000313" key="13">
    <source>
        <dbReference type="Proteomes" id="UP000034805"/>
    </source>
</evidence>
<evidence type="ECO:0000256" key="1">
    <source>
        <dbReference type="ARBA" id="ARBA00004434"/>
    </source>
</evidence>
<keyword evidence="9 10" id="KW-0472">Membrane</keyword>
<sequence length="69" mass="7272">MSGVLRGVLAARSLLRAPAMSQRAGLTTKPAKEPVGAAETAISMTVFMIAILGPSGWVLANLESYKERK</sequence>
<evidence type="ECO:0000313" key="12">
    <source>
        <dbReference type="Ensembl" id="ENSSFOP00015048883.1"/>
    </source>
</evidence>
<evidence type="ECO:0000313" key="11">
    <source>
        <dbReference type="EMBL" id="KPP62176.1"/>
    </source>
</evidence>
<evidence type="ECO:0000313" key="14">
    <source>
        <dbReference type="Proteomes" id="UP000694397"/>
    </source>
</evidence>
<dbReference type="OrthoDB" id="8931496at2759"/>
<keyword evidence="8" id="KW-0496">Mitochondrion</keyword>
<keyword evidence="7 10" id="KW-1133">Transmembrane helix</keyword>
<evidence type="ECO:0000256" key="4">
    <source>
        <dbReference type="ARBA" id="ARBA00022692"/>
    </source>
</evidence>
<reference evidence="11 13" key="1">
    <citation type="submission" date="2015-08" db="EMBL/GenBank/DDBJ databases">
        <title>The genome of the Asian arowana (Scleropages formosus).</title>
        <authorList>
            <person name="Tan M.H."/>
            <person name="Gan H.M."/>
            <person name="Croft L.J."/>
            <person name="Austin C.M."/>
        </authorList>
    </citation>
    <scope>NUCLEOTIDE SEQUENCE [LARGE SCALE GENOMIC DNA]</scope>
    <source>
        <strain evidence="11">Aro1</strain>
    </source>
</reference>
<keyword evidence="4 10" id="KW-0812">Transmembrane</keyword>
<evidence type="ECO:0000256" key="5">
    <source>
        <dbReference type="ARBA" id="ARBA00022792"/>
    </source>
</evidence>
<dbReference type="CTD" id="1351"/>
<keyword evidence="14" id="KW-1185">Reference proteome</keyword>
<evidence type="ECO:0000256" key="7">
    <source>
        <dbReference type="ARBA" id="ARBA00022989"/>
    </source>
</evidence>
<dbReference type="FunFam" id="4.10.81.10:FF:000001">
    <property type="entry name" value="Cytochrome c oxidase subunit 8B, mitochondrial"/>
    <property type="match status" value="1"/>
</dbReference>
<keyword evidence="5" id="KW-0999">Mitochondrion inner membrane</keyword>
<dbReference type="GO" id="GO:0045277">
    <property type="term" value="C:respiratory chain complex IV"/>
    <property type="evidence" value="ECO:0007669"/>
    <property type="project" value="InterPro"/>
</dbReference>
<dbReference type="PANTHER" id="PTHR16717">
    <property type="entry name" value="CYTOCHROME C OXIDASE POLYPEPTIDE VIII"/>
    <property type="match status" value="1"/>
</dbReference>
<evidence type="ECO:0000256" key="9">
    <source>
        <dbReference type="ARBA" id="ARBA00023136"/>
    </source>
</evidence>
<proteinExistence type="inferred from homology"/>
<evidence type="ECO:0000256" key="10">
    <source>
        <dbReference type="SAM" id="Phobius"/>
    </source>
</evidence>
<dbReference type="PANTHER" id="PTHR16717:SF8">
    <property type="entry name" value="CYTOCHROME C OXIDASE SUBUNIT 8A"/>
    <property type="match status" value="1"/>
</dbReference>
<dbReference type="Proteomes" id="UP000694397">
    <property type="component" value="Chromosome 4"/>
</dbReference>
<dbReference type="SUPFAM" id="SSF81431">
    <property type="entry name" value="Mitochondrial cytochrome c oxidase subunit VIIIb (aka IX)"/>
    <property type="match status" value="1"/>
</dbReference>
<accession>A0A0P7UKM5</accession>
<protein>
    <submittedName>
        <fullName evidence="12">Cytochrome c oxidase subunit 8B, mitochondrial-like</fullName>
    </submittedName>
</protein>
<evidence type="ECO:0000256" key="3">
    <source>
        <dbReference type="ARBA" id="ARBA00010117"/>
    </source>
</evidence>
<dbReference type="KEGG" id="sfm:108934404"/>
<dbReference type="AlphaFoldDB" id="A0A0P7UKM5"/>
<comment type="subcellular location">
    <subcellularLocation>
        <location evidence="1">Mitochondrion inner membrane</location>
        <topology evidence="1">Single-pass membrane protein</topology>
    </subcellularLocation>
</comment>
<reference evidence="12 14" key="2">
    <citation type="submission" date="2019-04" db="EMBL/GenBank/DDBJ databases">
        <authorList>
            <consortium name="Wellcome Sanger Institute Data Sharing"/>
        </authorList>
    </citation>
    <scope>NUCLEOTIDE SEQUENCE [LARGE SCALE GENOMIC DNA]</scope>
</reference>
<name>A0A0P7UKM5_SCLFO</name>
<dbReference type="STRING" id="113540.ENSSFOP00015048883"/>
<dbReference type="InterPro" id="IPR036548">
    <property type="entry name" value="Cyt_c_oxidase_su8_sf"/>
</dbReference>
<dbReference type="Proteomes" id="UP000034805">
    <property type="component" value="Unassembled WGS sequence"/>
</dbReference>
<dbReference type="UniPathway" id="UPA00705"/>
<reference evidence="12" key="3">
    <citation type="submission" date="2025-05" db="UniProtKB">
        <authorList>
            <consortium name="Ensembl"/>
        </authorList>
    </citation>
    <scope>IDENTIFICATION</scope>
</reference>
<gene>
    <name evidence="12" type="primary">LOC108934404</name>
    <name evidence="11" type="ORF">Z043_119652</name>
</gene>
<dbReference type="GeneTree" id="ENSGT01120000272100"/>
<evidence type="ECO:0000256" key="8">
    <source>
        <dbReference type="ARBA" id="ARBA00023128"/>
    </source>
</evidence>
<organism evidence="11 13">
    <name type="scientific">Scleropages formosus</name>
    <name type="common">Asian bonytongue</name>
    <name type="synonym">Osteoglossum formosum</name>
    <dbReference type="NCBI Taxonomy" id="113540"/>
    <lineage>
        <taxon>Eukaryota</taxon>
        <taxon>Metazoa</taxon>
        <taxon>Chordata</taxon>
        <taxon>Craniata</taxon>
        <taxon>Vertebrata</taxon>
        <taxon>Euteleostomi</taxon>
        <taxon>Actinopterygii</taxon>
        <taxon>Neopterygii</taxon>
        <taxon>Teleostei</taxon>
        <taxon>Osteoglossocephala</taxon>
        <taxon>Osteoglossomorpha</taxon>
        <taxon>Osteoglossiformes</taxon>
        <taxon>Osteoglossidae</taxon>
        <taxon>Scleropages</taxon>
    </lineage>
</organism>
<comment type="similarity">
    <text evidence="3">Belongs to the cytochrome c oxidase VIII family.</text>
</comment>
<comment type="pathway">
    <text evidence="2">Energy metabolism; oxidative phosphorylation.</text>
</comment>
<dbReference type="Pfam" id="PF02285">
    <property type="entry name" value="COX8"/>
    <property type="match status" value="1"/>
</dbReference>
<evidence type="ECO:0000256" key="2">
    <source>
        <dbReference type="ARBA" id="ARBA00004673"/>
    </source>
</evidence>
<evidence type="ECO:0000256" key="6">
    <source>
        <dbReference type="ARBA" id="ARBA00022946"/>
    </source>
</evidence>
<dbReference type="InterPro" id="IPR003205">
    <property type="entry name" value="Cyt_c_oxidase_su8"/>
</dbReference>
<dbReference type="EMBL" id="JARO02008911">
    <property type="protein sequence ID" value="KPP62176.1"/>
    <property type="molecule type" value="Genomic_DNA"/>
</dbReference>
<dbReference type="GO" id="GO:0006123">
    <property type="term" value="P:mitochondrial electron transport, cytochrome c to oxygen"/>
    <property type="evidence" value="ECO:0007669"/>
    <property type="project" value="InterPro"/>
</dbReference>
<dbReference type="GO" id="GO:0005743">
    <property type="term" value="C:mitochondrial inner membrane"/>
    <property type="evidence" value="ECO:0007669"/>
    <property type="project" value="UniProtKB-SubCell"/>
</dbReference>
<keyword evidence="6" id="KW-0809">Transit peptide</keyword>